<proteinExistence type="predicted"/>
<comment type="caution">
    <text evidence="2">The sequence shown here is derived from an EMBL/GenBank/DDBJ whole genome shotgun (WGS) entry which is preliminary data.</text>
</comment>
<keyword evidence="1" id="KW-0472">Membrane</keyword>
<keyword evidence="1" id="KW-0812">Transmembrane</keyword>
<feature type="transmembrane region" description="Helical" evidence="1">
    <location>
        <begin position="6"/>
        <end position="24"/>
    </location>
</feature>
<dbReference type="AlphaFoldDB" id="A0A7X9FS88"/>
<gene>
    <name evidence="2" type="ORF">GYA55_09480</name>
</gene>
<dbReference type="Proteomes" id="UP000524246">
    <property type="component" value="Unassembled WGS sequence"/>
</dbReference>
<evidence type="ECO:0000313" key="3">
    <source>
        <dbReference type="Proteomes" id="UP000524246"/>
    </source>
</evidence>
<evidence type="ECO:0000256" key="1">
    <source>
        <dbReference type="SAM" id="Phobius"/>
    </source>
</evidence>
<sequence length="76" mass="8817">MYGIDGILMVLVILVGAVFLLQFFKAFLYRHYYRIAVINCDRLEISKGIILRKKASFPLTKISGLHLLKDWRGLVF</sequence>
<dbReference type="EMBL" id="JAAZON010000426">
    <property type="protein sequence ID" value="NMC63381.1"/>
    <property type="molecule type" value="Genomic_DNA"/>
</dbReference>
<evidence type="ECO:0008006" key="4">
    <source>
        <dbReference type="Google" id="ProtNLM"/>
    </source>
</evidence>
<evidence type="ECO:0000313" key="2">
    <source>
        <dbReference type="EMBL" id="NMC63381.1"/>
    </source>
</evidence>
<keyword evidence="1" id="KW-1133">Transmembrane helix</keyword>
<name>A0A7X9FS88_9DELT</name>
<protein>
    <recommendedName>
        <fullName evidence="4">DUF304 domain-containing protein</fullName>
    </recommendedName>
</protein>
<accession>A0A7X9FS88</accession>
<reference evidence="2 3" key="1">
    <citation type="journal article" date="2020" name="Biotechnol. Biofuels">
        <title>New insights from the biogas microbiome by comprehensive genome-resolved metagenomics of nearly 1600 species originating from multiple anaerobic digesters.</title>
        <authorList>
            <person name="Campanaro S."/>
            <person name="Treu L."/>
            <person name="Rodriguez-R L.M."/>
            <person name="Kovalovszki A."/>
            <person name="Ziels R.M."/>
            <person name="Maus I."/>
            <person name="Zhu X."/>
            <person name="Kougias P.G."/>
            <person name="Basile A."/>
            <person name="Luo G."/>
            <person name="Schluter A."/>
            <person name="Konstantinidis K.T."/>
            <person name="Angelidaki I."/>
        </authorList>
    </citation>
    <scope>NUCLEOTIDE SEQUENCE [LARGE SCALE GENOMIC DNA]</scope>
    <source>
        <strain evidence="2">AS27yjCOA_65</strain>
    </source>
</reference>
<organism evidence="2 3">
    <name type="scientific">SAR324 cluster bacterium</name>
    <dbReference type="NCBI Taxonomy" id="2024889"/>
    <lineage>
        <taxon>Bacteria</taxon>
        <taxon>Deltaproteobacteria</taxon>
        <taxon>SAR324 cluster</taxon>
    </lineage>
</organism>